<protein>
    <submittedName>
        <fullName evidence="6">ATP-binding cassette domain-containing protein</fullName>
    </submittedName>
</protein>
<keyword evidence="2" id="KW-0813">Transport</keyword>
<dbReference type="PROSITE" id="PS50893">
    <property type="entry name" value="ABC_TRANSPORTER_2"/>
    <property type="match status" value="1"/>
</dbReference>
<evidence type="ECO:0000256" key="4">
    <source>
        <dbReference type="ARBA" id="ARBA00022840"/>
    </source>
</evidence>
<feature type="domain" description="ABC transporter" evidence="5">
    <location>
        <begin position="2"/>
        <end position="226"/>
    </location>
</feature>
<gene>
    <name evidence="6" type="ORF">J4032_35175</name>
</gene>
<evidence type="ECO:0000313" key="6">
    <source>
        <dbReference type="EMBL" id="UNM16882.1"/>
    </source>
</evidence>
<reference evidence="6 7" key="1">
    <citation type="submission" date="2021-03" db="EMBL/GenBank/DDBJ databases">
        <title>Complete genome of Streptomyces formicae strain 1H-GS9 (DSM 100524).</title>
        <authorList>
            <person name="Atanasov K.E."/>
            <person name="Altabella T."/>
            <person name="Ferrer A."/>
        </authorList>
    </citation>
    <scope>NUCLEOTIDE SEQUENCE [LARGE SCALE GENOMIC DNA]</scope>
    <source>
        <strain evidence="6 7">1H-GS9</strain>
    </source>
</reference>
<accession>A0ABY3X041</accession>
<comment type="similarity">
    <text evidence="1">Belongs to the ABC transporter superfamily.</text>
</comment>
<dbReference type="InterPro" id="IPR003439">
    <property type="entry name" value="ABC_transporter-like_ATP-bd"/>
</dbReference>
<name>A0ABY3X041_9ACTN</name>
<evidence type="ECO:0000256" key="1">
    <source>
        <dbReference type="ARBA" id="ARBA00005417"/>
    </source>
</evidence>
<dbReference type="Pfam" id="PF00005">
    <property type="entry name" value="ABC_tran"/>
    <property type="match status" value="1"/>
</dbReference>
<evidence type="ECO:0000256" key="2">
    <source>
        <dbReference type="ARBA" id="ARBA00022448"/>
    </source>
</evidence>
<dbReference type="Gene3D" id="3.40.50.300">
    <property type="entry name" value="P-loop containing nucleotide triphosphate hydrolases"/>
    <property type="match status" value="1"/>
</dbReference>
<organism evidence="6 7">
    <name type="scientific">Streptomyces formicae</name>
    <dbReference type="NCBI Taxonomy" id="1616117"/>
    <lineage>
        <taxon>Bacteria</taxon>
        <taxon>Bacillati</taxon>
        <taxon>Actinomycetota</taxon>
        <taxon>Actinomycetes</taxon>
        <taxon>Kitasatosporales</taxon>
        <taxon>Streptomycetaceae</taxon>
        <taxon>Streptomyces</taxon>
    </lineage>
</organism>
<evidence type="ECO:0000313" key="7">
    <source>
        <dbReference type="Proteomes" id="UP000828924"/>
    </source>
</evidence>
<dbReference type="InterPro" id="IPR003593">
    <property type="entry name" value="AAA+_ATPase"/>
</dbReference>
<keyword evidence="3" id="KW-0547">Nucleotide-binding</keyword>
<dbReference type="InterPro" id="IPR027417">
    <property type="entry name" value="P-loop_NTPase"/>
</dbReference>
<dbReference type="EMBL" id="CP071872">
    <property type="protein sequence ID" value="UNM16882.1"/>
    <property type="molecule type" value="Genomic_DNA"/>
</dbReference>
<dbReference type="PANTHER" id="PTHR43335">
    <property type="entry name" value="ABC TRANSPORTER, ATP-BINDING PROTEIN"/>
    <property type="match status" value="1"/>
</dbReference>
<dbReference type="PANTHER" id="PTHR43335:SF4">
    <property type="entry name" value="ABC TRANSPORTER, ATP-BINDING PROTEIN"/>
    <property type="match status" value="1"/>
</dbReference>
<dbReference type="SUPFAM" id="SSF52540">
    <property type="entry name" value="P-loop containing nucleoside triphosphate hydrolases"/>
    <property type="match status" value="1"/>
</dbReference>
<evidence type="ECO:0000256" key="3">
    <source>
        <dbReference type="ARBA" id="ARBA00022741"/>
    </source>
</evidence>
<dbReference type="GO" id="GO:0005524">
    <property type="term" value="F:ATP binding"/>
    <property type="evidence" value="ECO:0007669"/>
    <property type="project" value="UniProtKB-KW"/>
</dbReference>
<sequence length="308" mass="32957">MIEARGLTKRFGEKTVVENLSFRVEPGKVTGFLGPNGAGKSTTMRLMLGLDAGEGETLFDGVPYRELAQPARRVGAMLDARSFHPARTAVNHLRMLAKGAGLPVSRADEVLERVGLTSVAAARPRGFSLGMGQRLGLAAALLGEPDTLILDEPANGLDPQGIHWLREFLTRYAAAGNSVLISSHLLAEVEAVADHLVVIGRGRLLAALPLAEFIRAFELDAVFVRTSDAEGLARAVAQEGGTVLEREAELVVVRGLPQRRIAEIAAALGILVYELVARTSTLETAYLRASAEQTDYDALRADQEEVTA</sequence>
<keyword evidence="4 6" id="KW-0067">ATP-binding</keyword>
<dbReference type="Proteomes" id="UP000828924">
    <property type="component" value="Chromosome"/>
</dbReference>
<proteinExistence type="inferred from homology"/>
<evidence type="ECO:0000259" key="5">
    <source>
        <dbReference type="PROSITE" id="PS50893"/>
    </source>
</evidence>
<dbReference type="SMART" id="SM00382">
    <property type="entry name" value="AAA"/>
    <property type="match status" value="1"/>
</dbReference>
<keyword evidence="7" id="KW-1185">Reference proteome</keyword>